<dbReference type="CDD" id="cd19490">
    <property type="entry name" value="XRCC2"/>
    <property type="match status" value="1"/>
</dbReference>
<protein>
    <recommendedName>
        <fullName evidence="3">DNA recombination and repair protein Rad51-like C-terminal domain-containing protein</fullName>
    </recommendedName>
</protein>
<evidence type="ECO:0000313" key="1">
    <source>
        <dbReference type="EMBL" id="KLO20245.1"/>
    </source>
</evidence>
<evidence type="ECO:0000313" key="2">
    <source>
        <dbReference type="Proteomes" id="UP000053477"/>
    </source>
</evidence>
<dbReference type="GO" id="GO:0000400">
    <property type="term" value="F:four-way junction DNA binding"/>
    <property type="evidence" value="ECO:0007669"/>
    <property type="project" value="TreeGrafter"/>
</dbReference>
<dbReference type="GO" id="GO:0033063">
    <property type="term" value="C:Rad51B-Rad51C-Rad51D-XRCC2 complex"/>
    <property type="evidence" value="ECO:0007669"/>
    <property type="project" value="InterPro"/>
</dbReference>
<dbReference type="SUPFAM" id="SSF52540">
    <property type="entry name" value="P-loop containing nucleoside triphosphate hydrolases"/>
    <property type="match status" value="1"/>
</dbReference>
<dbReference type="EMBL" id="KQ085883">
    <property type="protein sequence ID" value="KLO20245.1"/>
    <property type="molecule type" value="Genomic_DNA"/>
</dbReference>
<proteinExistence type="predicted"/>
<organism evidence="1 2">
    <name type="scientific">Schizopora paradoxa</name>
    <dbReference type="NCBI Taxonomy" id="27342"/>
    <lineage>
        <taxon>Eukaryota</taxon>
        <taxon>Fungi</taxon>
        <taxon>Dikarya</taxon>
        <taxon>Basidiomycota</taxon>
        <taxon>Agaricomycotina</taxon>
        <taxon>Agaricomycetes</taxon>
        <taxon>Hymenochaetales</taxon>
        <taxon>Schizoporaceae</taxon>
        <taxon>Schizopora</taxon>
    </lineage>
</organism>
<dbReference type="OrthoDB" id="420422at2759"/>
<dbReference type="GO" id="GO:0000724">
    <property type="term" value="P:double-strand break repair via homologous recombination"/>
    <property type="evidence" value="ECO:0007669"/>
    <property type="project" value="InterPro"/>
</dbReference>
<dbReference type="GO" id="GO:0042148">
    <property type="term" value="P:DNA strand invasion"/>
    <property type="evidence" value="ECO:0007669"/>
    <property type="project" value="TreeGrafter"/>
</dbReference>
<dbReference type="InterPro" id="IPR030547">
    <property type="entry name" value="XRCC2"/>
</dbReference>
<keyword evidence="2" id="KW-1185">Reference proteome</keyword>
<dbReference type="STRING" id="27342.A0A0H2S7L6"/>
<evidence type="ECO:0008006" key="3">
    <source>
        <dbReference type="Google" id="ProtNLM"/>
    </source>
</evidence>
<dbReference type="PANTHER" id="PTHR46644:SF2">
    <property type="entry name" value="DNA REPAIR PROTEIN XRCC2"/>
    <property type="match status" value="1"/>
</dbReference>
<dbReference type="InParanoid" id="A0A0H2S7L6"/>
<dbReference type="GO" id="GO:0005657">
    <property type="term" value="C:replication fork"/>
    <property type="evidence" value="ECO:0007669"/>
    <property type="project" value="InterPro"/>
</dbReference>
<sequence>SPFGSSGISALDEQLVSSSSEHPSLVSPLNRGDVLEIQGPPASGKTQLNYHLVMNCILPRELLLMNGGPHFRLSTDQGHEIGGWGRGAVVLDCDGRWDVSKLKHMLYNRLLKEQQKLKGAELASPTDELVLECLKRVHIFKPRSTLSMACTILRLPQYHAQHMGSLEIALLVVDPISSFYWQDKLFVEQKRNADDNKDPTYPMDHFLTTLQNFRLVYGPVIIMANWGLWPLSNQGPSPFYRQHLYPFPSPFEFPARVLVNAHLYPPITHHITLSLPPLERIPQEKFSLSEAEELQKRRDSTTEVIGTLRFVSTGASNTFTMKIGPNGITS</sequence>
<accession>A0A0H2S7L6</accession>
<dbReference type="GO" id="GO:0005815">
    <property type="term" value="C:microtubule organizing center"/>
    <property type="evidence" value="ECO:0007669"/>
    <property type="project" value="TreeGrafter"/>
</dbReference>
<dbReference type="InterPro" id="IPR027417">
    <property type="entry name" value="P-loop_NTPase"/>
</dbReference>
<dbReference type="PANTHER" id="PTHR46644">
    <property type="entry name" value="DNA REPAIR PROTEIN XRCC2"/>
    <property type="match status" value="1"/>
</dbReference>
<dbReference type="Proteomes" id="UP000053477">
    <property type="component" value="Unassembled WGS sequence"/>
</dbReference>
<dbReference type="Gene3D" id="3.40.50.300">
    <property type="entry name" value="P-loop containing nucleotide triphosphate hydrolases"/>
    <property type="match status" value="1"/>
</dbReference>
<feature type="non-terminal residue" evidence="1">
    <location>
        <position position="1"/>
    </location>
</feature>
<gene>
    <name evidence="1" type="ORF">SCHPADRAFT_816754</name>
</gene>
<name>A0A0H2S7L6_9AGAM</name>
<reference evidence="1 2" key="1">
    <citation type="submission" date="2015-04" db="EMBL/GenBank/DDBJ databases">
        <title>Complete genome sequence of Schizopora paradoxa KUC8140, a cosmopolitan wood degrader in East Asia.</title>
        <authorList>
            <consortium name="DOE Joint Genome Institute"/>
            <person name="Min B."/>
            <person name="Park H."/>
            <person name="Jang Y."/>
            <person name="Kim J.-J."/>
            <person name="Kim K.H."/>
            <person name="Pangilinan J."/>
            <person name="Lipzen A."/>
            <person name="Riley R."/>
            <person name="Grigoriev I.V."/>
            <person name="Spatafora J.W."/>
            <person name="Choi I.-G."/>
        </authorList>
    </citation>
    <scope>NUCLEOTIDE SEQUENCE [LARGE SCALE GENOMIC DNA]</scope>
    <source>
        <strain evidence="1 2">KUC8140</strain>
    </source>
</reference>
<dbReference type="AlphaFoldDB" id="A0A0H2S7L6"/>